<feature type="domain" description="Ig-like" evidence="2">
    <location>
        <begin position="67"/>
        <end position="156"/>
    </location>
</feature>
<dbReference type="Proteomes" id="UP000694844">
    <property type="component" value="Chromosome 8"/>
</dbReference>
<feature type="transmembrane region" description="Helical" evidence="1">
    <location>
        <begin position="31"/>
        <end position="52"/>
    </location>
</feature>
<accession>A0A8B8B7Y3</accession>
<keyword evidence="3" id="KW-1185">Reference proteome</keyword>
<dbReference type="InterPro" id="IPR007110">
    <property type="entry name" value="Ig-like_dom"/>
</dbReference>
<keyword evidence="1" id="KW-0812">Transmembrane</keyword>
<keyword evidence="1" id="KW-0472">Membrane</keyword>
<sequence length="200" mass="22500">MPAHHESAKGEILFTDFGEYESDTWLAKMVYIMRLSFVVLLMVHTAYALTSIQVQNPVQLRKTDIDIRCLVNDSNIESVLIIQLLKFDENIASVRETGVFWQDEELQRRAVADGSVINATSSYLHMTVDKRNVTSSDGGIYSCISSAQYRNRSILSENTGNIFLNITEIKKNDTNDVCGYKASQHSFLLALIGVLINIVM</sequence>
<dbReference type="KEGG" id="cvn:111108048"/>
<dbReference type="PROSITE" id="PS50835">
    <property type="entry name" value="IG_LIKE"/>
    <property type="match status" value="1"/>
</dbReference>
<evidence type="ECO:0000256" key="1">
    <source>
        <dbReference type="SAM" id="Phobius"/>
    </source>
</evidence>
<protein>
    <submittedName>
        <fullName evidence="4">Uncharacterized protein LOC111108048 isoform X1</fullName>
    </submittedName>
</protein>
<evidence type="ECO:0000313" key="4">
    <source>
        <dbReference type="RefSeq" id="XP_022299248.1"/>
    </source>
</evidence>
<dbReference type="OrthoDB" id="6204638at2759"/>
<dbReference type="AlphaFoldDB" id="A0A8B8B7Y3"/>
<evidence type="ECO:0000259" key="2">
    <source>
        <dbReference type="PROSITE" id="PS50835"/>
    </source>
</evidence>
<reference evidence="4" key="1">
    <citation type="submission" date="2025-08" db="UniProtKB">
        <authorList>
            <consortium name="RefSeq"/>
        </authorList>
    </citation>
    <scope>IDENTIFICATION</scope>
    <source>
        <tissue evidence="4">Whole sample</tissue>
    </source>
</reference>
<evidence type="ECO:0000313" key="3">
    <source>
        <dbReference type="Proteomes" id="UP000694844"/>
    </source>
</evidence>
<organism evidence="3 4">
    <name type="scientific">Crassostrea virginica</name>
    <name type="common">Eastern oyster</name>
    <dbReference type="NCBI Taxonomy" id="6565"/>
    <lineage>
        <taxon>Eukaryota</taxon>
        <taxon>Metazoa</taxon>
        <taxon>Spiralia</taxon>
        <taxon>Lophotrochozoa</taxon>
        <taxon>Mollusca</taxon>
        <taxon>Bivalvia</taxon>
        <taxon>Autobranchia</taxon>
        <taxon>Pteriomorphia</taxon>
        <taxon>Ostreida</taxon>
        <taxon>Ostreoidea</taxon>
        <taxon>Ostreidae</taxon>
        <taxon>Crassostrea</taxon>
    </lineage>
</organism>
<name>A0A8B8B7Y3_CRAVI</name>
<dbReference type="GeneID" id="111108048"/>
<keyword evidence="1" id="KW-1133">Transmembrane helix</keyword>
<gene>
    <name evidence="4" type="primary">LOC111108048</name>
</gene>
<proteinExistence type="predicted"/>
<dbReference type="RefSeq" id="XP_022299248.1">
    <property type="nucleotide sequence ID" value="XM_022443540.1"/>
</dbReference>